<dbReference type="GO" id="GO:0005509">
    <property type="term" value="F:calcium ion binding"/>
    <property type="evidence" value="ECO:0007669"/>
    <property type="project" value="InterPro"/>
</dbReference>
<name>A0A4U5MN34_POPAL</name>
<dbReference type="PROSITE" id="PS50222">
    <property type="entry name" value="EF_HAND_2"/>
    <property type="match status" value="1"/>
</dbReference>
<feature type="region of interest" description="Disordered" evidence="2">
    <location>
        <begin position="564"/>
        <end position="593"/>
    </location>
</feature>
<reference evidence="5" key="1">
    <citation type="submission" date="2018-10" db="EMBL/GenBank/DDBJ databases">
        <title>Population genomic analysis revealed the cold adaptation of white poplar.</title>
        <authorList>
            <person name="Liu Y.-J."/>
        </authorList>
    </citation>
    <scope>NUCLEOTIDE SEQUENCE [LARGE SCALE GENOMIC DNA]</scope>
    <source>
        <strain evidence="5">PAL-ZL1</strain>
    </source>
</reference>
<evidence type="ECO:0000256" key="2">
    <source>
        <dbReference type="SAM" id="MobiDB-lite"/>
    </source>
</evidence>
<feature type="transmembrane region" description="Helical" evidence="3">
    <location>
        <begin position="888"/>
        <end position="905"/>
    </location>
</feature>
<keyword evidence="3" id="KW-0812">Transmembrane</keyword>
<dbReference type="PANTHER" id="PTHR12121">
    <property type="entry name" value="CARBON CATABOLITE REPRESSOR PROTEIN 4"/>
    <property type="match status" value="1"/>
</dbReference>
<dbReference type="SUPFAM" id="SSF47473">
    <property type="entry name" value="EF-hand"/>
    <property type="match status" value="1"/>
</dbReference>
<dbReference type="PROSITE" id="PS00018">
    <property type="entry name" value="EF_HAND_1"/>
    <property type="match status" value="1"/>
</dbReference>
<feature type="domain" description="EF-hand" evidence="4">
    <location>
        <begin position="371"/>
        <end position="406"/>
    </location>
</feature>
<feature type="compositionally biased region" description="Polar residues" evidence="2">
    <location>
        <begin position="619"/>
        <end position="638"/>
    </location>
</feature>
<dbReference type="InterPro" id="IPR002048">
    <property type="entry name" value="EF_hand_dom"/>
</dbReference>
<dbReference type="InterPro" id="IPR005135">
    <property type="entry name" value="Endo/exonuclease/phosphatase"/>
</dbReference>
<dbReference type="EMBL" id="RCHU01001195">
    <property type="protein sequence ID" value="TKR70918.1"/>
    <property type="molecule type" value="Genomic_DNA"/>
</dbReference>
<dbReference type="SUPFAM" id="SSF56219">
    <property type="entry name" value="DNase I-like"/>
    <property type="match status" value="1"/>
</dbReference>
<dbReference type="InterPro" id="IPR011992">
    <property type="entry name" value="EF-hand-dom_pair"/>
</dbReference>
<feature type="region of interest" description="Disordered" evidence="2">
    <location>
        <begin position="783"/>
        <end position="803"/>
    </location>
</feature>
<dbReference type="InterPro" id="IPR050410">
    <property type="entry name" value="CCR4/nocturin_mRNA_transcr"/>
</dbReference>
<comment type="caution">
    <text evidence="5">The sequence shown here is derived from an EMBL/GenBank/DDBJ whole genome shotgun (WGS) entry which is preliminary data.</text>
</comment>
<evidence type="ECO:0000259" key="4">
    <source>
        <dbReference type="PROSITE" id="PS50222"/>
    </source>
</evidence>
<evidence type="ECO:0000313" key="5">
    <source>
        <dbReference type="EMBL" id="TKR70918.1"/>
    </source>
</evidence>
<dbReference type="AlphaFoldDB" id="A0A4U5MN34"/>
<keyword evidence="3" id="KW-0472">Membrane</keyword>
<organism evidence="5">
    <name type="scientific">Populus alba</name>
    <name type="common">White poplar</name>
    <dbReference type="NCBI Taxonomy" id="43335"/>
    <lineage>
        <taxon>Eukaryota</taxon>
        <taxon>Viridiplantae</taxon>
        <taxon>Streptophyta</taxon>
        <taxon>Embryophyta</taxon>
        <taxon>Tracheophyta</taxon>
        <taxon>Spermatophyta</taxon>
        <taxon>Magnoliopsida</taxon>
        <taxon>eudicotyledons</taxon>
        <taxon>Gunneridae</taxon>
        <taxon>Pentapetalae</taxon>
        <taxon>rosids</taxon>
        <taxon>fabids</taxon>
        <taxon>Malpighiales</taxon>
        <taxon>Salicaceae</taxon>
        <taxon>Saliceae</taxon>
        <taxon>Populus</taxon>
    </lineage>
</organism>
<feature type="region of interest" description="Disordered" evidence="2">
    <location>
        <begin position="610"/>
        <end position="638"/>
    </location>
</feature>
<dbReference type="PANTHER" id="PTHR12121:SF50">
    <property type="entry name" value="ENDONUCLEASE_EXONUCLEASE_PHOSPHATASE FAMILY PROTEIN"/>
    <property type="match status" value="1"/>
</dbReference>
<proteinExistence type="predicted"/>
<dbReference type="InterPro" id="IPR018247">
    <property type="entry name" value="EF_Hand_1_Ca_BS"/>
</dbReference>
<evidence type="ECO:0000256" key="1">
    <source>
        <dbReference type="ARBA" id="ARBA00022837"/>
    </source>
</evidence>
<dbReference type="InterPro" id="IPR036691">
    <property type="entry name" value="Endo/exonu/phosph_ase_sf"/>
</dbReference>
<gene>
    <name evidence="5" type="ORF">D5086_0000305740</name>
</gene>
<dbReference type="STRING" id="43335.A0A4U5MN34"/>
<dbReference type="Gene3D" id="3.60.10.10">
    <property type="entry name" value="Endonuclease/exonuclease/phosphatase"/>
    <property type="match status" value="1"/>
</dbReference>
<dbReference type="Pfam" id="PF03372">
    <property type="entry name" value="Exo_endo_phos"/>
    <property type="match status" value="1"/>
</dbReference>
<dbReference type="GO" id="GO:0000175">
    <property type="term" value="F:3'-5'-RNA exonuclease activity"/>
    <property type="evidence" value="ECO:0007669"/>
    <property type="project" value="TreeGrafter"/>
</dbReference>
<accession>A0A4U5MN34</accession>
<dbReference type="FunFam" id="1.10.238.10:FF:000864">
    <property type="entry name" value="Uncharacterized protein"/>
    <property type="match status" value="1"/>
</dbReference>
<dbReference type="Gene3D" id="1.10.238.10">
    <property type="entry name" value="EF-hand"/>
    <property type="match status" value="1"/>
</dbReference>
<keyword evidence="1" id="KW-0106">Calcium</keyword>
<protein>
    <recommendedName>
        <fullName evidence="4">EF-hand domain-containing protein</fullName>
    </recommendedName>
</protein>
<keyword evidence="3" id="KW-1133">Transmembrane helix</keyword>
<sequence length="921" mass="103446">MVAVLESNANSNLVGQLNSGFNESNILNGNGTISRTNSGCGYVSSTSAAMTDEPCVSCTTFNILAPIYKRLDQKNQSVRESNFRAVWLSRNQKILNWLLHERSSIICLQEFWVGNEELVHMYQQRLGDAGYVTFQLARTNNRGDGLLTAVRKDYFTVLNCRELLFHDCGDRVAQLLHVQSALPFSQNRKGTAQQEFLIVNTHLLFPHDSCLSVVRLDQVYKILQYVEQYQRENKLNLMPILLCGDWNGSKSGHVYKFLRSQGFVSSYDIAHQYTDSYADAHRWVSHRNHRGNICGVDFIWLCNPIKSRKPLKKSWSEAVFGIIKCQLQKASLVENDAFAFLKADNNDNFITYSAFCEALRQVNLIGLPYGLSSQETEDLWMQVDINGNGVVGYEEFKRSIWNSECSEPREENCSERTGDSEQGLEEEAIGFNVKKAVLFPREAEKGSWPENYSLSDHAPLTVVFSPVRIQGSQRAKLTDGIPRVQMPPASSVWSIYGPDLGSEDRFHFRQGLDLEDKTKIAWYINNLAAEEQLRQLLLLLVIAWLSNLGSYVLCKLKKKLDEKTSKGVPKNHTASTSGFEAEPSRSMASDFENPNCSELTTNSACVESESSHRLASEFENPNSNELPTEASESSYFSTTNNQNPNELMSNLAYDGTGLHHSMATNFGNPNSDELISSSSYDGSGLLHSMPSNYEIQYPNELIVNSAYNGIEQSHYMASDSENQYVMETTYVSPYENLFTASDLEDPLSPLQPEGETSPSMEMPFQFTNCLLDSACENQNIDKETDISAPDEGERSSPTVMPLDFENRNPWGKIDMSTLEDDLLPEFPQLSPELLAELEAFLELDDSLNPLPQPPASTSTEEVPNYTGIVAMWLMLPACTPKSVTDTTYAALVAWYLICTFTFFMVDATEFDQSMQLTAHAF</sequence>
<dbReference type="FunFam" id="3.60.10.10:FF:000055">
    <property type="entry name" value="Putative calcium-binding protein"/>
    <property type="match status" value="1"/>
</dbReference>
<evidence type="ECO:0000256" key="3">
    <source>
        <dbReference type="SAM" id="Phobius"/>
    </source>
</evidence>